<dbReference type="PIRSF" id="PIRSF006755">
    <property type="entry name" value="DTB_synth"/>
    <property type="match status" value="1"/>
</dbReference>
<evidence type="ECO:0000256" key="6">
    <source>
        <dbReference type="ARBA" id="ARBA00022840"/>
    </source>
</evidence>
<sequence length="210" mass="23857">MKSLFITATNTDVGKTYTTLKLIEILGEAGIRVGVCKPIETGVNTQPLDATLLLKKVQKYNSYFQNLNPKDITAYTFTLPSAPFCADLNRSIKIEKIKTKIEELQKLCDFLIIEGAGGLFVPITANYYMIDLAKELNIKTLLVTPSRLGCINDTLLSIEALKNRNIDFDWAVNLFEDKNDFKEVTQPFYDEVFPNWWTVEDGLENFIKKL</sequence>
<protein>
    <submittedName>
        <fullName evidence="9">Dethiobiotin synthetase</fullName>
        <ecNumber evidence="9">6.3.3.3</ecNumber>
    </submittedName>
</protein>
<comment type="catalytic activity">
    <reaction evidence="8">
        <text>(7R,8S)-8-amino-7-(carboxyamino)nonanoate + ATP = (4R,5S)-dethiobiotin + ADP + phosphate + H(+)</text>
        <dbReference type="Rhea" id="RHEA:63684"/>
        <dbReference type="ChEBI" id="CHEBI:15378"/>
        <dbReference type="ChEBI" id="CHEBI:30616"/>
        <dbReference type="ChEBI" id="CHEBI:43474"/>
        <dbReference type="ChEBI" id="CHEBI:149470"/>
        <dbReference type="ChEBI" id="CHEBI:149473"/>
        <dbReference type="ChEBI" id="CHEBI:456216"/>
    </reaction>
</comment>
<dbReference type="InterPro" id="IPR027417">
    <property type="entry name" value="P-loop_NTPase"/>
</dbReference>
<dbReference type="Pfam" id="PF13500">
    <property type="entry name" value="AAA_26"/>
    <property type="match status" value="1"/>
</dbReference>
<dbReference type="SUPFAM" id="SSF52540">
    <property type="entry name" value="P-loop containing nucleoside triphosphate hydrolases"/>
    <property type="match status" value="1"/>
</dbReference>
<dbReference type="CDD" id="cd03109">
    <property type="entry name" value="DTBS"/>
    <property type="match status" value="1"/>
</dbReference>
<keyword evidence="5" id="KW-0093">Biotin biosynthesis</keyword>
<dbReference type="GO" id="GO:0005829">
    <property type="term" value="C:cytosol"/>
    <property type="evidence" value="ECO:0007669"/>
    <property type="project" value="TreeGrafter"/>
</dbReference>
<dbReference type="UniPathway" id="UPA00078"/>
<evidence type="ECO:0000256" key="1">
    <source>
        <dbReference type="ARBA" id="ARBA00022490"/>
    </source>
</evidence>
<dbReference type="GO" id="GO:0000287">
    <property type="term" value="F:magnesium ion binding"/>
    <property type="evidence" value="ECO:0007669"/>
    <property type="project" value="InterPro"/>
</dbReference>
<evidence type="ECO:0000256" key="5">
    <source>
        <dbReference type="ARBA" id="ARBA00022756"/>
    </source>
</evidence>
<dbReference type="Gene3D" id="3.40.50.300">
    <property type="entry name" value="P-loop containing nucleotide triphosphate hydrolases"/>
    <property type="match status" value="1"/>
</dbReference>
<dbReference type="AlphaFoldDB" id="A0A1W1CZ56"/>
<keyword evidence="1" id="KW-0963">Cytoplasm</keyword>
<keyword evidence="4" id="KW-0547">Nucleotide-binding</keyword>
<dbReference type="EC" id="6.3.3.3" evidence="9"/>
<accession>A0A1W1CZ56</accession>
<proteinExistence type="inferred from homology"/>
<dbReference type="PANTHER" id="PTHR43210:SF2">
    <property type="entry name" value="ATP-DEPENDENT DETHIOBIOTIN SYNTHETASE BIOD 2"/>
    <property type="match status" value="1"/>
</dbReference>
<keyword evidence="2 9" id="KW-0436">Ligase</keyword>
<dbReference type="EMBL" id="FPHM01000185">
    <property type="protein sequence ID" value="SFV70967.1"/>
    <property type="molecule type" value="Genomic_DNA"/>
</dbReference>
<dbReference type="GO" id="GO:0004141">
    <property type="term" value="F:dethiobiotin synthase activity"/>
    <property type="evidence" value="ECO:0007669"/>
    <property type="project" value="UniProtKB-EC"/>
</dbReference>
<keyword evidence="3" id="KW-0479">Metal-binding</keyword>
<dbReference type="NCBIfam" id="TIGR00347">
    <property type="entry name" value="bioD"/>
    <property type="match status" value="1"/>
</dbReference>
<evidence type="ECO:0000256" key="3">
    <source>
        <dbReference type="ARBA" id="ARBA00022723"/>
    </source>
</evidence>
<dbReference type="InterPro" id="IPR004472">
    <property type="entry name" value="DTB_synth_BioD"/>
</dbReference>
<organism evidence="9">
    <name type="scientific">hydrothermal vent metagenome</name>
    <dbReference type="NCBI Taxonomy" id="652676"/>
    <lineage>
        <taxon>unclassified sequences</taxon>
        <taxon>metagenomes</taxon>
        <taxon>ecological metagenomes</taxon>
    </lineage>
</organism>
<evidence type="ECO:0000256" key="7">
    <source>
        <dbReference type="ARBA" id="ARBA00022842"/>
    </source>
</evidence>
<keyword evidence="6" id="KW-0067">ATP-binding</keyword>
<evidence type="ECO:0000256" key="2">
    <source>
        <dbReference type="ARBA" id="ARBA00022598"/>
    </source>
</evidence>
<name>A0A1W1CZ56_9ZZZZ</name>
<keyword evidence="7" id="KW-0460">Magnesium</keyword>
<dbReference type="GO" id="GO:0005524">
    <property type="term" value="F:ATP binding"/>
    <property type="evidence" value="ECO:0007669"/>
    <property type="project" value="UniProtKB-KW"/>
</dbReference>
<evidence type="ECO:0000313" key="9">
    <source>
        <dbReference type="EMBL" id="SFV70967.1"/>
    </source>
</evidence>
<dbReference type="GO" id="GO:0009102">
    <property type="term" value="P:biotin biosynthetic process"/>
    <property type="evidence" value="ECO:0007669"/>
    <property type="project" value="UniProtKB-UniPathway"/>
</dbReference>
<reference evidence="9" key="1">
    <citation type="submission" date="2016-10" db="EMBL/GenBank/DDBJ databases">
        <authorList>
            <person name="de Groot N.N."/>
        </authorList>
    </citation>
    <scope>NUCLEOTIDE SEQUENCE</scope>
</reference>
<dbReference type="PANTHER" id="PTHR43210">
    <property type="entry name" value="DETHIOBIOTIN SYNTHETASE"/>
    <property type="match status" value="1"/>
</dbReference>
<dbReference type="HAMAP" id="MF_00336">
    <property type="entry name" value="BioD"/>
    <property type="match status" value="1"/>
</dbReference>
<evidence type="ECO:0000256" key="4">
    <source>
        <dbReference type="ARBA" id="ARBA00022741"/>
    </source>
</evidence>
<evidence type="ECO:0000256" key="8">
    <source>
        <dbReference type="ARBA" id="ARBA00047386"/>
    </source>
</evidence>
<gene>
    <name evidence="9" type="ORF">MNB_SV-13-881</name>
</gene>